<dbReference type="EMBL" id="JADEXQ010000056">
    <property type="protein sequence ID" value="MBE9031224.1"/>
    <property type="molecule type" value="Genomic_DNA"/>
</dbReference>
<protein>
    <submittedName>
        <fullName evidence="1">Uncharacterized protein</fullName>
    </submittedName>
</protein>
<evidence type="ECO:0000313" key="1">
    <source>
        <dbReference type="EMBL" id="MBE9031224.1"/>
    </source>
</evidence>
<gene>
    <name evidence="1" type="ORF">IQ266_15930</name>
</gene>
<proteinExistence type="predicted"/>
<sequence length="101" mass="11140">MIWYDSLSQRPINNINPEQLVAKTCVVRQNTAQGRFAITGNTNLPNAPTAIAPSSYATANIQTAEAIAKSNRPWKLGDPIIEPAGFYRLANDRLILGRECR</sequence>
<organism evidence="1 2">
    <name type="scientific">Romeriopsis navalis LEGE 11480</name>
    <dbReference type="NCBI Taxonomy" id="2777977"/>
    <lineage>
        <taxon>Bacteria</taxon>
        <taxon>Bacillati</taxon>
        <taxon>Cyanobacteriota</taxon>
        <taxon>Cyanophyceae</taxon>
        <taxon>Leptolyngbyales</taxon>
        <taxon>Leptolyngbyaceae</taxon>
        <taxon>Romeriopsis</taxon>
        <taxon>Romeriopsis navalis</taxon>
    </lineage>
</organism>
<evidence type="ECO:0000313" key="2">
    <source>
        <dbReference type="Proteomes" id="UP000625316"/>
    </source>
</evidence>
<name>A0A928VSD5_9CYAN</name>
<comment type="caution">
    <text evidence="1">The sequence shown here is derived from an EMBL/GenBank/DDBJ whole genome shotgun (WGS) entry which is preliminary data.</text>
</comment>
<reference evidence="1" key="1">
    <citation type="submission" date="2020-10" db="EMBL/GenBank/DDBJ databases">
        <authorList>
            <person name="Castelo-Branco R."/>
            <person name="Eusebio N."/>
            <person name="Adriana R."/>
            <person name="Vieira A."/>
            <person name="Brugerolle De Fraissinette N."/>
            <person name="Rezende De Castro R."/>
            <person name="Schneider M.P."/>
            <person name="Vasconcelos V."/>
            <person name="Leao P.N."/>
        </authorList>
    </citation>
    <scope>NUCLEOTIDE SEQUENCE</scope>
    <source>
        <strain evidence="1">LEGE 11480</strain>
    </source>
</reference>
<accession>A0A928VSD5</accession>
<keyword evidence="2" id="KW-1185">Reference proteome</keyword>
<dbReference type="AlphaFoldDB" id="A0A928VSD5"/>
<dbReference type="Proteomes" id="UP000625316">
    <property type="component" value="Unassembled WGS sequence"/>
</dbReference>